<gene>
    <name evidence="1" type="ORF">MA16_Dca026282</name>
</gene>
<dbReference type="Proteomes" id="UP000233837">
    <property type="component" value="Unassembled WGS sequence"/>
</dbReference>
<reference evidence="1 2" key="2">
    <citation type="journal article" date="2017" name="Nature">
        <title>The Apostasia genome and the evolution of orchids.</title>
        <authorList>
            <person name="Zhang G.Q."/>
            <person name="Liu K.W."/>
            <person name="Li Z."/>
            <person name="Lohaus R."/>
            <person name="Hsiao Y.Y."/>
            <person name="Niu S.C."/>
            <person name="Wang J.Y."/>
            <person name="Lin Y.C."/>
            <person name="Xu Q."/>
            <person name="Chen L.J."/>
            <person name="Yoshida K."/>
            <person name="Fujiwara S."/>
            <person name="Wang Z.W."/>
            <person name="Zhang Y.Q."/>
            <person name="Mitsuda N."/>
            <person name="Wang M."/>
            <person name="Liu G.H."/>
            <person name="Pecoraro L."/>
            <person name="Huang H.X."/>
            <person name="Xiao X.J."/>
            <person name="Lin M."/>
            <person name="Wu X.Y."/>
            <person name="Wu W.L."/>
            <person name="Chen Y.Y."/>
            <person name="Chang S.B."/>
            <person name="Sakamoto S."/>
            <person name="Ohme-Takagi M."/>
            <person name="Yagi M."/>
            <person name="Zeng S.J."/>
            <person name="Shen C.Y."/>
            <person name="Yeh C.M."/>
            <person name="Luo Y.B."/>
            <person name="Tsai W.C."/>
            <person name="Van de Peer Y."/>
            <person name="Liu Z.J."/>
        </authorList>
    </citation>
    <scope>NUCLEOTIDE SEQUENCE [LARGE SCALE GENOMIC DNA]</scope>
    <source>
        <tissue evidence="1">The whole plant</tissue>
    </source>
</reference>
<sequence>MQRKVEVRKLSMGDMMRQMKETKEDVKSKTEQLGVALGSLLAARKKVCAAHQPERKTFPF</sequence>
<reference evidence="1 2" key="1">
    <citation type="journal article" date="2016" name="Sci. Rep.">
        <title>The Dendrobium catenatum Lindl. genome sequence provides insights into polysaccharide synthase, floral development and adaptive evolution.</title>
        <authorList>
            <person name="Zhang G.Q."/>
            <person name="Xu Q."/>
            <person name="Bian C."/>
            <person name="Tsai W.C."/>
            <person name="Yeh C.M."/>
            <person name="Liu K.W."/>
            <person name="Yoshida K."/>
            <person name="Zhang L.S."/>
            <person name="Chang S.B."/>
            <person name="Chen F."/>
            <person name="Shi Y."/>
            <person name="Su Y.Y."/>
            <person name="Zhang Y.Q."/>
            <person name="Chen L.J."/>
            <person name="Yin Y."/>
            <person name="Lin M."/>
            <person name="Huang H."/>
            <person name="Deng H."/>
            <person name="Wang Z.W."/>
            <person name="Zhu S.L."/>
            <person name="Zhao X."/>
            <person name="Deng C."/>
            <person name="Niu S.C."/>
            <person name="Huang J."/>
            <person name="Wang M."/>
            <person name="Liu G.H."/>
            <person name="Yang H.J."/>
            <person name="Xiao X.J."/>
            <person name="Hsiao Y.Y."/>
            <person name="Wu W.L."/>
            <person name="Chen Y.Y."/>
            <person name="Mitsuda N."/>
            <person name="Ohme-Takagi M."/>
            <person name="Luo Y.B."/>
            <person name="Van de Peer Y."/>
            <person name="Liu Z.J."/>
        </authorList>
    </citation>
    <scope>NUCLEOTIDE SEQUENCE [LARGE SCALE GENOMIC DNA]</scope>
    <source>
        <tissue evidence="1">The whole plant</tissue>
    </source>
</reference>
<name>A0A2I0WNV9_9ASPA</name>
<keyword evidence="2" id="KW-1185">Reference proteome</keyword>
<dbReference type="AlphaFoldDB" id="A0A2I0WNV9"/>
<organism evidence="1 2">
    <name type="scientific">Dendrobium catenatum</name>
    <dbReference type="NCBI Taxonomy" id="906689"/>
    <lineage>
        <taxon>Eukaryota</taxon>
        <taxon>Viridiplantae</taxon>
        <taxon>Streptophyta</taxon>
        <taxon>Embryophyta</taxon>
        <taxon>Tracheophyta</taxon>
        <taxon>Spermatophyta</taxon>
        <taxon>Magnoliopsida</taxon>
        <taxon>Liliopsida</taxon>
        <taxon>Asparagales</taxon>
        <taxon>Orchidaceae</taxon>
        <taxon>Epidendroideae</taxon>
        <taxon>Malaxideae</taxon>
        <taxon>Dendrobiinae</taxon>
        <taxon>Dendrobium</taxon>
    </lineage>
</organism>
<evidence type="ECO:0000313" key="1">
    <source>
        <dbReference type="EMBL" id="PKU77338.1"/>
    </source>
</evidence>
<accession>A0A2I0WNV9</accession>
<proteinExistence type="predicted"/>
<protein>
    <submittedName>
        <fullName evidence="1">Uncharacterized protein</fullName>
    </submittedName>
</protein>
<evidence type="ECO:0000313" key="2">
    <source>
        <dbReference type="Proteomes" id="UP000233837"/>
    </source>
</evidence>
<dbReference type="EMBL" id="KZ502516">
    <property type="protein sequence ID" value="PKU77338.1"/>
    <property type="molecule type" value="Genomic_DNA"/>
</dbReference>